<dbReference type="Gene3D" id="3.90.70.10">
    <property type="entry name" value="Cysteine proteinases"/>
    <property type="match status" value="2"/>
</dbReference>
<dbReference type="GO" id="GO:0004843">
    <property type="term" value="F:cysteine-type deubiquitinase activity"/>
    <property type="evidence" value="ECO:0007669"/>
    <property type="project" value="UniProtKB-UniRule"/>
</dbReference>
<gene>
    <name evidence="15" type="ORF">H310_03117</name>
</gene>
<name>A0A024UL51_9STRA</name>
<dbReference type="AlphaFoldDB" id="A0A024UL51"/>
<evidence type="ECO:0000256" key="3">
    <source>
        <dbReference type="ARBA" id="ARBA00022670"/>
    </source>
</evidence>
<dbReference type="PROSITE" id="PS00973">
    <property type="entry name" value="USP_2"/>
    <property type="match status" value="1"/>
</dbReference>
<dbReference type="Gene3D" id="6.10.140.2220">
    <property type="match status" value="1"/>
</dbReference>
<evidence type="ECO:0000256" key="2">
    <source>
        <dbReference type="ARBA" id="ARBA00009085"/>
    </source>
</evidence>
<feature type="domain" description="USP" evidence="12">
    <location>
        <begin position="337"/>
        <end position="920"/>
    </location>
</feature>
<dbReference type="PANTHER" id="PTHR21646:SF24">
    <property type="entry name" value="UBIQUITIN CARBOXYL-TERMINAL HYDROLASE"/>
    <property type="match status" value="1"/>
</dbReference>
<evidence type="ECO:0000259" key="12">
    <source>
        <dbReference type="PROSITE" id="PS50235"/>
    </source>
</evidence>
<dbReference type="GO" id="GO:0016579">
    <property type="term" value="P:protein deubiquitination"/>
    <property type="evidence" value="ECO:0007669"/>
    <property type="project" value="InterPro"/>
</dbReference>
<evidence type="ECO:0000256" key="6">
    <source>
        <dbReference type="ARBA" id="ARBA00022786"/>
    </source>
</evidence>
<dbReference type="Pfam" id="PF00443">
    <property type="entry name" value="UCH"/>
    <property type="match status" value="1"/>
</dbReference>
<feature type="domain" description="DUSP" evidence="14">
    <location>
        <begin position="92"/>
        <end position="215"/>
    </location>
</feature>
<keyword evidence="8 11" id="KW-0788">Thiol protease</keyword>
<sequence>MGITVNRRAWCVEQADMEVISDDAAKSTTPATLTKAQKKKNRKMAKKKADGHVVSTAVSLSSGAQTVALPTYPIVRLDHHADHIPRTEPVVPSPDAQRHIVRRLLEQYKEHGMTVGDRYFVVSFKWWESWCNYVRFYDVGGANGSPSRSGGFKPPSIDNHHLLDASTSELLDGTVGSVLCRELVEHVHFILQPQEVWDAFVAWYGGGPPICRFVVQVGDPSKSTLKRVELYPNDPAGSDSDVDMGAEAEVEGGGCTEPAQDAAAGHSGHTPQRYARPERCMVCHRPSTNRCGHCKHCMYCSKACQLAHWKYHKPHCARIKGTVAVSAVDIHGRQGQAGLRNLGNTCFMNAALQCLSHTTALTFHFLTNSYQTDLNTDNVLGTGGKLATQYALLLKELWLGTASSVSPGPLKRAIGTFAPQFSGYQQHDAQELLAYLLDGLHEDVNRITKKPYVQVQDSNGTEPDAVVAATAWRHHKLRNESIVVDTLHGQFKSTVVCPHCDKVSITFDPFNCVQLELPHAVTRSIEVIVMPKLTRESVESANDAAALRPLKYGVHVHKRGNVKAIKMAVVEAGCPYTSLVMCDVFQHLVYRILPDDERMARIRPDDRLVVYPQPPKTAQCVLFCYHRGYKRGGAGLEPTLVGDPLMLSLNRQTTFEAFLEQVLVELVPLFGWTPAQAKQRLDDPTLQLCLASHMFVTNQDGVKAAAAFMADADGFGKHALVMSTLQLSDAGYVGIDWDGDMRLLYQATEPFILPHRSLDTIQARATHGLTLADCFQKFTSAEQLDEDNLWYCSNCKQHRQATKTMQLYALPDILILSLKRFEYRNDVVRDKLDVLVDFPVEGLDMAPYCLSAAPDHASSLIYDLYATTNHFGSMGFGHYTAFAKDHATNLWYNFDDSAVTSVSAASVVSNAAYILFYKRRAPSPTPRL</sequence>
<dbReference type="InterPro" id="IPR050185">
    <property type="entry name" value="Ub_carboxyl-term_hydrolase"/>
</dbReference>
<evidence type="ECO:0000256" key="4">
    <source>
        <dbReference type="ARBA" id="ARBA00022723"/>
    </source>
</evidence>
<dbReference type="InterPro" id="IPR018200">
    <property type="entry name" value="USP_CS"/>
</dbReference>
<feature type="domain" description="MYND-type" evidence="13">
    <location>
        <begin position="280"/>
        <end position="316"/>
    </location>
</feature>
<dbReference type="SUPFAM" id="SSF54001">
    <property type="entry name" value="Cysteine proteinases"/>
    <property type="match status" value="1"/>
</dbReference>
<evidence type="ECO:0000313" key="15">
    <source>
        <dbReference type="EMBL" id="ETW07024.1"/>
    </source>
</evidence>
<evidence type="ECO:0000259" key="13">
    <source>
        <dbReference type="PROSITE" id="PS50865"/>
    </source>
</evidence>
<evidence type="ECO:0000256" key="8">
    <source>
        <dbReference type="ARBA" id="ARBA00022807"/>
    </source>
</evidence>
<dbReference type="InterPro" id="IPR001394">
    <property type="entry name" value="Peptidase_C19_UCH"/>
</dbReference>
<evidence type="ECO:0000256" key="7">
    <source>
        <dbReference type="ARBA" id="ARBA00022801"/>
    </source>
</evidence>
<dbReference type="GO" id="GO:0006508">
    <property type="term" value="P:proteolysis"/>
    <property type="evidence" value="ECO:0007669"/>
    <property type="project" value="UniProtKB-KW"/>
</dbReference>
<protein>
    <recommendedName>
        <fullName evidence="11">Ubiquitin carboxyl-terminal hydrolase</fullName>
        <ecNumber evidence="11">3.4.19.12</ecNumber>
    </recommendedName>
</protein>
<dbReference type="EC" id="3.4.19.12" evidence="11"/>
<keyword evidence="4" id="KW-0479">Metal-binding</keyword>
<dbReference type="GO" id="GO:0008270">
    <property type="term" value="F:zinc ion binding"/>
    <property type="evidence" value="ECO:0007669"/>
    <property type="project" value="UniProtKB-KW"/>
</dbReference>
<evidence type="ECO:0000256" key="5">
    <source>
        <dbReference type="ARBA" id="ARBA00022771"/>
    </source>
</evidence>
<keyword evidence="3 11" id="KW-0645">Protease</keyword>
<dbReference type="PANTHER" id="PTHR21646">
    <property type="entry name" value="UBIQUITIN CARBOXYL-TERMINAL HYDROLASE"/>
    <property type="match status" value="1"/>
</dbReference>
<dbReference type="STRING" id="157072.A0A024UL51"/>
<evidence type="ECO:0000256" key="10">
    <source>
        <dbReference type="PROSITE-ProRule" id="PRU00134"/>
    </source>
</evidence>
<dbReference type="PROSITE" id="PS01360">
    <property type="entry name" value="ZF_MYND_1"/>
    <property type="match status" value="1"/>
</dbReference>
<keyword evidence="9" id="KW-0862">Zinc</keyword>
<evidence type="ECO:0000256" key="1">
    <source>
        <dbReference type="ARBA" id="ARBA00000707"/>
    </source>
</evidence>
<keyword evidence="5 10" id="KW-0863">Zinc-finger</keyword>
<dbReference type="Pfam" id="PF06337">
    <property type="entry name" value="DUSP"/>
    <property type="match status" value="1"/>
</dbReference>
<dbReference type="InterPro" id="IPR028889">
    <property type="entry name" value="USP"/>
</dbReference>
<comment type="similarity">
    <text evidence="2 11">Belongs to the peptidase C19 family.</text>
</comment>
<dbReference type="Pfam" id="PF01753">
    <property type="entry name" value="zf-MYND"/>
    <property type="match status" value="1"/>
</dbReference>
<evidence type="ECO:0000259" key="14">
    <source>
        <dbReference type="PROSITE" id="PS51283"/>
    </source>
</evidence>
<comment type="catalytic activity">
    <reaction evidence="1 11">
        <text>Thiol-dependent hydrolysis of ester, thioester, amide, peptide and isopeptide bonds formed by the C-terminal Gly of ubiquitin (a 76-residue protein attached to proteins as an intracellular targeting signal).</text>
        <dbReference type="EC" id="3.4.19.12"/>
    </reaction>
</comment>
<dbReference type="PROSITE" id="PS00972">
    <property type="entry name" value="USP_1"/>
    <property type="match status" value="1"/>
</dbReference>
<dbReference type="PROSITE" id="PS50235">
    <property type="entry name" value="USP_3"/>
    <property type="match status" value="1"/>
</dbReference>
<dbReference type="eggNOG" id="KOG1870">
    <property type="taxonomic scope" value="Eukaryota"/>
</dbReference>
<organism evidence="15">
    <name type="scientific">Aphanomyces invadans</name>
    <dbReference type="NCBI Taxonomy" id="157072"/>
    <lineage>
        <taxon>Eukaryota</taxon>
        <taxon>Sar</taxon>
        <taxon>Stramenopiles</taxon>
        <taxon>Oomycota</taxon>
        <taxon>Saprolegniomycetes</taxon>
        <taxon>Saprolegniales</taxon>
        <taxon>Verrucalvaceae</taxon>
        <taxon>Aphanomyces</taxon>
    </lineage>
</organism>
<dbReference type="GeneID" id="20080167"/>
<accession>A0A024UL51</accession>
<evidence type="ECO:0000256" key="9">
    <source>
        <dbReference type="ARBA" id="ARBA00022833"/>
    </source>
</evidence>
<dbReference type="InterPro" id="IPR038765">
    <property type="entry name" value="Papain-like_cys_pep_sf"/>
</dbReference>
<dbReference type="InterPro" id="IPR006615">
    <property type="entry name" value="Pept_C19_DUSP"/>
</dbReference>
<dbReference type="CDD" id="cd02674">
    <property type="entry name" value="Peptidase_C19R"/>
    <property type="match status" value="1"/>
</dbReference>
<dbReference type="EMBL" id="KI913955">
    <property type="protein sequence ID" value="ETW07024.1"/>
    <property type="molecule type" value="Genomic_DNA"/>
</dbReference>
<dbReference type="VEuPathDB" id="FungiDB:H310_03117"/>
<keyword evidence="6 11" id="KW-0833">Ubl conjugation pathway</keyword>
<dbReference type="InterPro" id="IPR035927">
    <property type="entry name" value="DUSP-like_sf"/>
</dbReference>
<dbReference type="InterPro" id="IPR002893">
    <property type="entry name" value="Znf_MYND"/>
</dbReference>
<dbReference type="RefSeq" id="XP_008865099.1">
    <property type="nucleotide sequence ID" value="XM_008866877.1"/>
</dbReference>
<dbReference type="SMART" id="SM00695">
    <property type="entry name" value="DUSP"/>
    <property type="match status" value="1"/>
</dbReference>
<reference evidence="15" key="1">
    <citation type="submission" date="2013-12" db="EMBL/GenBank/DDBJ databases">
        <title>The Genome Sequence of Aphanomyces invadans NJM9701.</title>
        <authorList>
            <consortium name="The Broad Institute Genomics Platform"/>
            <person name="Russ C."/>
            <person name="Tyler B."/>
            <person name="van West P."/>
            <person name="Dieguez-Uribeondo J."/>
            <person name="Young S.K."/>
            <person name="Zeng Q."/>
            <person name="Gargeya S."/>
            <person name="Fitzgerald M."/>
            <person name="Abouelleil A."/>
            <person name="Alvarado L."/>
            <person name="Chapman S.B."/>
            <person name="Gainer-Dewar J."/>
            <person name="Goldberg J."/>
            <person name="Griggs A."/>
            <person name="Gujja S."/>
            <person name="Hansen M."/>
            <person name="Howarth C."/>
            <person name="Imamovic A."/>
            <person name="Ireland A."/>
            <person name="Larimer J."/>
            <person name="McCowan C."/>
            <person name="Murphy C."/>
            <person name="Pearson M."/>
            <person name="Poon T.W."/>
            <person name="Priest M."/>
            <person name="Roberts A."/>
            <person name="Saif S."/>
            <person name="Shea T."/>
            <person name="Sykes S."/>
            <person name="Wortman J."/>
            <person name="Nusbaum C."/>
            <person name="Birren B."/>
        </authorList>
    </citation>
    <scope>NUCLEOTIDE SEQUENCE [LARGE SCALE GENOMIC DNA]</scope>
    <source>
        <strain evidence="15">NJM9701</strain>
    </source>
</reference>
<dbReference type="Gene3D" id="3.30.2230.10">
    <property type="entry name" value="DUSP-like"/>
    <property type="match status" value="1"/>
</dbReference>
<dbReference type="PROSITE" id="PS51283">
    <property type="entry name" value="DUSP"/>
    <property type="match status" value="1"/>
</dbReference>
<dbReference type="OrthoDB" id="265776at2759"/>
<dbReference type="PROSITE" id="PS50865">
    <property type="entry name" value="ZF_MYND_2"/>
    <property type="match status" value="1"/>
</dbReference>
<dbReference type="SUPFAM" id="SSF143791">
    <property type="entry name" value="DUSP-like"/>
    <property type="match status" value="1"/>
</dbReference>
<proteinExistence type="inferred from homology"/>
<evidence type="ECO:0000256" key="11">
    <source>
        <dbReference type="RuleBase" id="RU366025"/>
    </source>
</evidence>
<dbReference type="SUPFAM" id="SSF144232">
    <property type="entry name" value="HIT/MYND zinc finger-like"/>
    <property type="match status" value="1"/>
</dbReference>
<keyword evidence="7 11" id="KW-0378">Hydrolase</keyword>